<reference evidence="10" key="1">
    <citation type="journal article" date="2019" name="Int. J. Syst. Evol. Microbiol.">
        <title>The Global Catalogue of Microorganisms (GCM) 10K type strain sequencing project: providing services to taxonomists for standard genome sequencing and annotation.</title>
        <authorList>
            <consortium name="The Broad Institute Genomics Platform"/>
            <consortium name="The Broad Institute Genome Sequencing Center for Infectious Disease"/>
            <person name="Wu L."/>
            <person name="Ma J."/>
        </authorList>
    </citation>
    <scope>NUCLEOTIDE SEQUENCE [LARGE SCALE GENOMIC DNA]</scope>
    <source>
        <strain evidence="10">CGMCC 4.1621</strain>
    </source>
</reference>
<dbReference type="InterPro" id="IPR007353">
    <property type="entry name" value="DUF421"/>
</dbReference>
<evidence type="ECO:0000313" key="10">
    <source>
        <dbReference type="Proteomes" id="UP001596410"/>
    </source>
</evidence>
<keyword evidence="4 7" id="KW-0812">Transmembrane</keyword>
<gene>
    <name evidence="9" type="ORF">ACFQIC_00570</name>
</gene>
<evidence type="ECO:0000256" key="4">
    <source>
        <dbReference type="ARBA" id="ARBA00022692"/>
    </source>
</evidence>
<name>A0ABW2EDG9_9BACI</name>
<keyword evidence="5 7" id="KW-1133">Transmembrane helix</keyword>
<keyword evidence="3" id="KW-1003">Cell membrane</keyword>
<dbReference type="PANTHER" id="PTHR34582:SF6">
    <property type="entry name" value="UPF0702 TRANSMEMBRANE PROTEIN YCAP"/>
    <property type="match status" value="1"/>
</dbReference>
<organism evidence="9 10">
    <name type="scientific">Halobacillus seohaensis</name>
    <dbReference type="NCBI Taxonomy" id="447421"/>
    <lineage>
        <taxon>Bacteria</taxon>
        <taxon>Bacillati</taxon>
        <taxon>Bacillota</taxon>
        <taxon>Bacilli</taxon>
        <taxon>Bacillales</taxon>
        <taxon>Bacillaceae</taxon>
        <taxon>Halobacillus</taxon>
    </lineage>
</organism>
<protein>
    <submittedName>
        <fullName evidence="9">DUF421 domain-containing protein</fullName>
    </submittedName>
</protein>
<evidence type="ECO:0000313" key="9">
    <source>
        <dbReference type="EMBL" id="MFC7060363.1"/>
    </source>
</evidence>
<evidence type="ECO:0000259" key="8">
    <source>
        <dbReference type="Pfam" id="PF04239"/>
    </source>
</evidence>
<comment type="subcellular location">
    <subcellularLocation>
        <location evidence="1">Cell membrane</location>
        <topology evidence="1">Multi-pass membrane protein</topology>
    </subcellularLocation>
</comment>
<feature type="domain" description="YetF C-terminal" evidence="8">
    <location>
        <begin position="79"/>
        <end position="210"/>
    </location>
</feature>
<evidence type="ECO:0000256" key="7">
    <source>
        <dbReference type="SAM" id="Phobius"/>
    </source>
</evidence>
<comment type="similarity">
    <text evidence="2">Belongs to the UPF0702 family.</text>
</comment>
<dbReference type="EMBL" id="JBHSZV010000004">
    <property type="protein sequence ID" value="MFC7060363.1"/>
    <property type="molecule type" value="Genomic_DNA"/>
</dbReference>
<accession>A0ABW2EDG9</accession>
<dbReference type="InterPro" id="IPR023090">
    <property type="entry name" value="UPF0702_alpha/beta_dom_sf"/>
</dbReference>
<dbReference type="RefSeq" id="WP_390216927.1">
    <property type="nucleotide sequence ID" value="NZ_JBHSZV010000004.1"/>
</dbReference>
<dbReference type="Proteomes" id="UP001596410">
    <property type="component" value="Unassembled WGS sequence"/>
</dbReference>
<evidence type="ECO:0000256" key="2">
    <source>
        <dbReference type="ARBA" id="ARBA00006448"/>
    </source>
</evidence>
<evidence type="ECO:0000256" key="1">
    <source>
        <dbReference type="ARBA" id="ARBA00004651"/>
    </source>
</evidence>
<comment type="caution">
    <text evidence="9">The sequence shown here is derived from an EMBL/GenBank/DDBJ whole genome shotgun (WGS) entry which is preliminary data.</text>
</comment>
<dbReference type="Gene3D" id="3.30.240.20">
    <property type="entry name" value="bsu07140 like domains"/>
    <property type="match status" value="2"/>
</dbReference>
<feature type="transmembrane region" description="Helical" evidence="7">
    <location>
        <begin position="34"/>
        <end position="51"/>
    </location>
</feature>
<sequence>MVSRFLLTPITIFIVGYLLLRIVGGKSVSKMNSFDLLFVLIVGIILTEPLVSKDTFLSFYFSLIFVLLYVIISRTLIKRKFSWMLNNPPIPLVRDGDILEDGLQEVSMTTEELLAELRLKGYTHSEDIQLAMMESVGRISVIPKAYRRPLQARDIQLEPIPEFIPIPLILNGQLLSSNLDYLHKDDKWLDMQLKASNYSLENISDITLATLNSDGTVRVDAETNS</sequence>
<proteinExistence type="inferred from homology"/>
<keyword evidence="6 7" id="KW-0472">Membrane</keyword>
<feature type="transmembrane region" description="Helical" evidence="7">
    <location>
        <begin position="6"/>
        <end position="22"/>
    </location>
</feature>
<keyword evidence="10" id="KW-1185">Reference proteome</keyword>
<evidence type="ECO:0000256" key="5">
    <source>
        <dbReference type="ARBA" id="ARBA00022989"/>
    </source>
</evidence>
<feature type="transmembrane region" description="Helical" evidence="7">
    <location>
        <begin position="57"/>
        <end position="77"/>
    </location>
</feature>
<evidence type="ECO:0000256" key="6">
    <source>
        <dbReference type="ARBA" id="ARBA00023136"/>
    </source>
</evidence>
<evidence type="ECO:0000256" key="3">
    <source>
        <dbReference type="ARBA" id="ARBA00022475"/>
    </source>
</evidence>
<dbReference type="PANTHER" id="PTHR34582">
    <property type="entry name" value="UPF0702 TRANSMEMBRANE PROTEIN YCAP"/>
    <property type="match status" value="1"/>
</dbReference>
<dbReference type="Pfam" id="PF04239">
    <property type="entry name" value="DUF421"/>
    <property type="match status" value="1"/>
</dbReference>